<name>A0A1M5I2S6_9FLAO</name>
<sequence length="207" mass="23373">MKKLVVLALLFVTGIIQAQDQYTNGMGKAFQLWGEQKTTEASNLFERIAMAEQDNWLPHYYVAHVNTLASFGEKDFEKLSQQLEKAKEFLDLANAISPENPELMVLEALINTAWIAYDGATYGMTLSGKNFQLYEKALAMAPENPRVVLAKAEWDMGSAKYFGKDITPYCKDVEKSLELFANFSEDTPFYPSWGKDRAEVVLKQCGE</sequence>
<organism evidence="2 3">
    <name type="scientific">Flagellimonas flava</name>
    <dbReference type="NCBI Taxonomy" id="570519"/>
    <lineage>
        <taxon>Bacteria</taxon>
        <taxon>Pseudomonadati</taxon>
        <taxon>Bacteroidota</taxon>
        <taxon>Flavobacteriia</taxon>
        <taxon>Flavobacteriales</taxon>
        <taxon>Flavobacteriaceae</taxon>
        <taxon>Flagellimonas</taxon>
    </lineage>
</organism>
<dbReference type="Gene3D" id="1.25.40.10">
    <property type="entry name" value="Tetratricopeptide repeat domain"/>
    <property type="match status" value="1"/>
</dbReference>
<keyword evidence="1" id="KW-0732">Signal</keyword>
<dbReference type="InterPro" id="IPR011990">
    <property type="entry name" value="TPR-like_helical_dom_sf"/>
</dbReference>
<dbReference type="STRING" id="570519.SAMN04488116_0377"/>
<protein>
    <recommendedName>
        <fullName evidence="4">Tetratricopeptide repeat-containing protein</fullName>
    </recommendedName>
</protein>
<evidence type="ECO:0008006" key="4">
    <source>
        <dbReference type="Google" id="ProtNLM"/>
    </source>
</evidence>
<evidence type="ECO:0000256" key="1">
    <source>
        <dbReference type="SAM" id="SignalP"/>
    </source>
</evidence>
<dbReference type="OrthoDB" id="1150971at2"/>
<evidence type="ECO:0000313" key="3">
    <source>
        <dbReference type="Proteomes" id="UP000184532"/>
    </source>
</evidence>
<dbReference type="SUPFAM" id="SSF48452">
    <property type="entry name" value="TPR-like"/>
    <property type="match status" value="1"/>
</dbReference>
<feature type="chain" id="PRO_5012996904" description="Tetratricopeptide repeat-containing protein" evidence="1">
    <location>
        <begin position="19"/>
        <end position="207"/>
    </location>
</feature>
<proteinExistence type="predicted"/>
<accession>A0A1M5I2S6</accession>
<reference evidence="3" key="1">
    <citation type="submission" date="2016-11" db="EMBL/GenBank/DDBJ databases">
        <authorList>
            <person name="Varghese N."/>
            <person name="Submissions S."/>
        </authorList>
    </citation>
    <scope>NUCLEOTIDE SEQUENCE [LARGE SCALE GENOMIC DNA]</scope>
    <source>
        <strain evidence="3">DSM 22638</strain>
    </source>
</reference>
<dbReference type="AlphaFoldDB" id="A0A1M5I2S6"/>
<keyword evidence="3" id="KW-1185">Reference proteome</keyword>
<dbReference type="RefSeq" id="WP_073176206.1">
    <property type="nucleotide sequence ID" value="NZ_FQWL01000001.1"/>
</dbReference>
<feature type="signal peptide" evidence="1">
    <location>
        <begin position="1"/>
        <end position="18"/>
    </location>
</feature>
<dbReference type="Proteomes" id="UP000184532">
    <property type="component" value="Unassembled WGS sequence"/>
</dbReference>
<dbReference type="EMBL" id="FQWL01000001">
    <property type="protein sequence ID" value="SHG22303.1"/>
    <property type="molecule type" value="Genomic_DNA"/>
</dbReference>
<gene>
    <name evidence="2" type="ORF">SAMN04488116_0377</name>
</gene>
<evidence type="ECO:0000313" key="2">
    <source>
        <dbReference type="EMBL" id="SHG22303.1"/>
    </source>
</evidence>